<reference evidence="2 3" key="1">
    <citation type="journal article" date="2014" name="BMC Genomics">
        <title>Genome and secretome analysis of the hemibiotrophic fungal pathogen, Moniliophthora roreri, which causes frosty pod rot disease of cacao: mechanisms of the biotrophic and necrotrophic phases.</title>
        <authorList>
            <person name="Meinhardt L.W."/>
            <person name="Costa G.G.L."/>
            <person name="Thomazella D.P.T."/>
            <person name="Teixeira P.J.P.L."/>
            <person name="Carazzolle M.F."/>
            <person name="Schuster S.C."/>
            <person name="Carlson J.E."/>
            <person name="Guiltinan M.J."/>
            <person name="Mieczkowski P."/>
            <person name="Farmer A."/>
            <person name="Ramaraj T."/>
            <person name="Crozier J."/>
            <person name="Davis R.E."/>
            <person name="Shao J."/>
            <person name="Melnick R.L."/>
            <person name="Pereira G.A.G."/>
            <person name="Bailey B.A."/>
        </authorList>
    </citation>
    <scope>NUCLEOTIDE SEQUENCE [LARGE SCALE GENOMIC DNA]</scope>
    <source>
        <strain evidence="2 3">MCA 2997</strain>
    </source>
</reference>
<evidence type="ECO:0000313" key="2">
    <source>
        <dbReference type="EMBL" id="ESK87812.1"/>
    </source>
</evidence>
<proteinExistence type="predicted"/>
<dbReference type="OrthoDB" id="3025589at2759"/>
<feature type="transmembrane region" description="Helical" evidence="1">
    <location>
        <begin position="193"/>
        <end position="218"/>
    </location>
</feature>
<keyword evidence="3" id="KW-1185">Reference proteome</keyword>
<dbReference type="Proteomes" id="UP000017559">
    <property type="component" value="Unassembled WGS sequence"/>
</dbReference>
<comment type="caution">
    <text evidence="2">The sequence shown here is derived from an EMBL/GenBank/DDBJ whole genome shotgun (WGS) entry which is preliminary data.</text>
</comment>
<feature type="transmembrane region" description="Helical" evidence="1">
    <location>
        <begin position="121"/>
        <end position="142"/>
    </location>
</feature>
<keyword evidence="1" id="KW-1133">Transmembrane helix</keyword>
<evidence type="ECO:0000256" key="1">
    <source>
        <dbReference type="SAM" id="Phobius"/>
    </source>
</evidence>
<feature type="transmembrane region" description="Helical" evidence="1">
    <location>
        <begin position="20"/>
        <end position="46"/>
    </location>
</feature>
<dbReference type="HOGENOM" id="CLU_044614_2_0_1"/>
<feature type="transmembrane region" description="Helical" evidence="1">
    <location>
        <begin position="271"/>
        <end position="292"/>
    </location>
</feature>
<name>V2X1W8_MONRO</name>
<dbReference type="EMBL" id="AWSO01000735">
    <property type="protein sequence ID" value="ESK87812.1"/>
    <property type="molecule type" value="Genomic_DNA"/>
</dbReference>
<feature type="transmembrane region" description="Helical" evidence="1">
    <location>
        <begin position="149"/>
        <end position="173"/>
    </location>
</feature>
<accession>V2X1W8</accession>
<feature type="transmembrane region" description="Helical" evidence="1">
    <location>
        <begin position="238"/>
        <end position="259"/>
    </location>
</feature>
<dbReference type="AlphaFoldDB" id="V2X1W8"/>
<sequence length="353" mass="39268">MNVLVSLTSRYFSAEHVIVYPLATLSVMFFAYGFYILLFGISLVSLYQRRDKMDKIKLYVGCNVFLFIVASIGTAATTAFFIYQDVVTYNAVRSGDLTEYNNYTRRKYSVALQTIFDLQDIMPILGNIAADLLLIHRCYLIWNSLKPLAYILIFLSVSLNAIGLSSTIVIAIGNHHLYSTTNGRQLYTTGNSIVNAYLIAHTVFNGILTVMTAGRIWWITREVRLLMDREMSHKYTGIIAMILESGALYPAFAIAYLIIDATIDPQHTGIRPINLGPLIVLSAAIAPTLIIVRAAMGKTVSTVDQVISTLRFAGGNVDPGATGRSFHIETGDVQEMREEMFERESSEQEKAAV</sequence>
<protein>
    <submittedName>
        <fullName evidence="2">Uncharacterized protein</fullName>
    </submittedName>
</protein>
<dbReference type="KEGG" id="mrr:Moror_15339"/>
<keyword evidence="1" id="KW-0812">Transmembrane</keyword>
<dbReference type="STRING" id="1381753.V2X1W8"/>
<organism evidence="2 3">
    <name type="scientific">Moniliophthora roreri (strain MCA 2997)</name>
    <name type="common">Cocoa frosty pod rot fungus</name>
    <name type="synonym">Crinipellis roreri</name>
    <dbReference type="NCBI Taxonomy" id="1381753"/>
    <lineage>
        <taxon>Eukaryota</taxon>
        <taxon>Fungi</taxon>
        <taxon>Dikarya</taxon>
        <taxon>Basidiomycota</taxon>
        <taxon>Agaricomycotina</taxon>
        <taxon>Agaricomycetes</taxon>
        <taxon>Agaricomycetidae</taxon>
        <taxon>Agaricales</taxon>
        <taxon>Marasmiineae</taxon>
        <taxon>Marasmiaceae</taxon>
        <taxon>Moniliophthora</taxon>
    </lineage>
</organism>
<evidence type="ECO:0000313" key="3">
    <source>
        <dbReference type="Proteomes" id="UP000017559"/>
    </source>
</evidence>
<gene>
    <name evidence="2" type="ORF">Moror_15339</name>
</gene>
<keyword evidence="1" id="KW-0472">Membrane</keyword>
<feature type="transmembrane region" description="Helical" evidence="1">
    <location>
        <begin position="58"/>
        <end position="83"/>
    </location>
</feature>